<dbReference type="AlphaFoldDB" id="A0A1F7UKG8"/>
<name>A0A1F7UKG8_9BACT</name>
<proteinExistence type="predicted"/>
<evidence type="ECO:0000313" key="1">
    <source>
        <dbReference type="EMBL" id="OGL78780.1"/>
    </source>
</evidence>
<protein>
    <submittedName>
        <fullName evidence="1">Uncharacterized protein</fullName>
    </submittedName>
</protein>
<accession>A0A1F7UKG8</accession>
<organism evidence="1 2">
    <name type="scientific">Candidatus Uhrbacteria bacterium RIFCSPHIGHO2_12_FULL_60_25</name>
    <dbReference type="NCBI Taxonomy" id="1802399"/>
    <lineage>
        <taxon>Bacteria</taxon>
        <taxon>Candidatus Uhriibacteriota</taxon>
    </lineage>
</organism>
<sequence length="65" mass="7456">MQYSKELLVWHPTLNKYESALAAWTSVNASVEIYYGFLTVAVYPMVLSCKNLNIVLHEIMMFLLG</sequence>
<comment type="caution">
    <text evidence="1">The sequence shown here is derived from an EMBL/GenBank/DDBJ whole genome shotgun (WGS) entry which is preliminary data.</text>
</comment>
<dbReference type="EMBL" id="MGEH01000024">
    <property type="protein sequence ID" value="OGL78780.1"/>
    <property type="molecule type" value="Genomic_DNA"/>
</dbReference>
<dbReference type="Proteomes" id="UP000176603">
    <property type="component" value="Unassembled WGS sequence"/>
</dbReference>
<reference evidence="1 2" key="1">
    <citation type="journal article" date="2016" name="Nat. Commun.">
        <title>Thousands of microbial genomes shed light on interconnected biogeochemical processes in an aquifer system.</title>
        <authorList>
            <person name="Anantharaman K."/>
            <person name="Brown C.T."/>
            <person name="Hug L.A."/>
            <person name="Sharon I."/>
            <person name="Castelle C.J."/>
            <person name="Probst A.J."/>
            <person name="Thomas B.C."/>
            <person name="Singh A."/>
            <person name="Wilkins M.J."/>
            <person name="Karaoz U."/>
            <person name="Brodie E.L."/>
            <person name="Williams K.H."/>
            <person name="Hubbard S.S."/>
            <person name="Banfield J.F."/>
        </authorList>
    </citation>
    <scope>NUCLEOTIDE SEQUENCE [LARGE SCALE GENOMIC DNA]</scope>
</reference>
<gene>
    <name evidence="1" type="ORF">A3E39_01300</name>
</gene>
<evidence type="ECO:0000313" key="2">
    <source>
        <dbReference type="Proteomes" id="UP000176603"/>
    </source>
</evidence>